<organism evidence="4">
    <name type="scientific">Hymenolepis diminuta</name>
    <name type="common">Rat tapeworm</name>
    <dbReference type="NCBI Taxonomy" id="6216"/>
    <lineage>
        <taxon>Eukaryota</taxon>
        <taxon>Metazoa</taxon>
        <taxon>Spiralia</taxon>
        <taxon>Lophotrochozoa</taxon>
        <taxon>Platyhelminthes</taxon>
        <taxon>Cestoda</taxon>
        <taxon>Eucestoda</taxon>
        <taxon>Cyclophyllidea</taxon>
        <taxon>Hymenolepididae</taxon>
        <taxon>Hymenolepis</taxon>
    </lineage>
</organism>
<reference evidence="2 3" key="2">
    <citation type="submission" date="2018-11" db="EMBL/GenBank/DDBJ databases">
        <authorList>
            <consortium name="Pathogen Informatics"/>
        </authorList>
    </citation>
    <scope>NUCLEOTIDE SEQUENCE [LARGE SCALE GENOMIC DNA]</scope>
</reference>
<dbReference type="Proteomes" id="UP000274504">
    <property type="component" value="Unassembled WGS sequence"/>
</dbReference>
<sequence>MNIPENNPKVDKPFKSHSADYIRPEITVPQKSKSADAVLSIPQEVSEQVANAEENNPEKSLSVEDDQKLTNEPLKSSISESSNQENNPETNDLTKLQSGVEDSPVNFDGAQDINDLIKSPNSDEGQIGPDSEVTVPETLEGADTVLPSPQEASEQVANAEENNPEKSLSVEDDQKLTNEPLKSSISESSNQENNPETNDLTKLQSGVEDSPVNFDGAQDINDLIKSPNSDEGQIGPDSEVTVPETLEGADTILPSPQEASEQVANAEENNPEKSLSVEDDQKLTNEPLKSSISESSNQENNPETNDLTKLQSGVEDSPVNFDGAQDINDLIKSPNSDEGQIAPNSDFENVPDSYNDKSQSPVPEKSKLTILP</sequence>
<gene>
    <name evidence="2" type="ORF">HDID_LOCUS6631</name>
</gene>
<feature type="compositionally biased region" description="Basic and acidic residues" evidence="1">
    <location>
        <begin position="8"/>
        <end position="23"/>
    </location>
</feature>
<dbReference type="AlphaFoldDB" id="A0A0R3SNW7"/>
<evidence type="ECO:0000313" key="2">
    <source>
        <dbReference type="EMBL" id="VDL58949.1"/>
    </source>
</evidence>
<feature type="region of interest" description="Disordered" evidence="1">
    <location>
        <begin position="1"/>
        <end position="372"/>
    </location>
</feature>
<protein>
    <submittedName>
        <fullName evidence="4">PAM2 domain-containing protein</fullName>
    </submittedName>
</protein>
<accession>A0A0R3SNW7</accession>
<dbReference type="WBParaSite" id="HDID_0000663201-mRNA-1">
    <property type="protein sequence ID" value="HDID_0000663201-mRNA-1"/>
    <property type="gene ID" value="HDID_0000663201"/>
</dbReference>
<evidence type="ECO:0000256" key="1">
    <source>
        <dbReference type="SAM" id="MobiDB-lite"/>
    </source>
</evidence>
<evidence type="ECO:0000313" key="4">
    <source>
        <dbReference type="WBParaSite" id="HDID_0000663201-mRNA-1"/>
    </source>
</evidence>
<feature type="compositionally biased region" description="Low complexity" evidence="1">
    <location>
        <begin position="76"/>
        <end position="89"/>
    </location>
</feature>
<feature type="compositionally biased region" description="Low complexity" evidence="1">
    <location>
        <begin position="290"/>
        <end position="303"/>
    </location>
</feature>
<feature type="compositionally biased region" description="Low complexity" evidence="1">
    <location>
        <begin position="183"/>
        <end position="196"/>
    </location>
</feature>
<reference evidence="4" key="1">
    <citation type="submission" date="2017-02" db="UniProtKB">
        <authorList>
            <consortium name="WormBaseParasite"/>
        </authorList>
    </citation>
    <scope>IDENTIFICATION</scope>
</reference>
<dbReference type="EMBL" id="UYSG01006423">
    <property type="protein sequence ID" value="VDL58949.1"/>
    <property type="molecule type" value="Genomic_DNA"/>
</dbReference>
<feature type="compositionally biased region" description="Polar residues" evidence="1">
    <location>
        <begin position="333"/>
        <end position="347"/>
    </location>
</feature>
<name>A0A0R3SNW7_HYMDI</name>
<proteinExistence type="predicted"/>
<evidence type="ECO:0000313" key="3">
    <source>
        <dbReference type="Proteomes" id="UP000274504"/>
    </source>
</evidence>